<dbReference type="PANTHER" id="PTHR31642">
    <property type="entry name" value="TRICHOTHECENE 3-O-ACETYLTRANSFERASE"/>
    <property type="match status" value="1"/>
</dbReference>
<evidence type="ECO:0000313" key="2">
    <source>
        <dbReference type="EMBL" id="QDM39180.1"/>
    </source>
</evidence>
<dbReference type="InterPro" id="IPR023213">
    <property type="entry name" value="CAT-like_dom_sf"/>
</dbReference>
<proteinExistence type="evidence at transcript level"/>
<protein>
    <submittedName>
        <fullName evidence="2">BAHD acyltransferase-like 16</fullName>
    </submittedName>
</protein>
<accession>A0A515L534</accession>
<keyword evidence="2" id="KW-0808">Transferase</keyword>
<reference evidence="2" key="1">
    <citation type="journal article" date="2019" name="Front. Plant Sci.">
        <title>Evolutionary Developments in Plant Specialized Metabolism, Exemplified by Two Transferase Families.</title>
        <authorList>
            <person name="Kusano H."/>
            <person name="Li H."/>
            <person name="Minami H."/>
            <person name="Kato Y."/>
            <person name="Tabata H."/>
            <person name="Yazaki K."/>
        </authorList>
    </citation>
    <scope>NUCLEOTIDE SEQUENCE</scope>
</reference>
<evidence type="ECO:0000256" key="1">
    <source>
        <dbReference type="ARBA" id="ARBA00009861"/>
    </source>
</evidence>
<organism evidence="2">
    <name type="scientific">Taxus x media</name>
    <dbReference type="NCBI Taxonomy" id="85957"/>
    <lineage>
        <taxon>Eukaryota</taxon>
        <taxon>Viridiplantae</taxon>
        <taxon>Streptophyta</taxon>
        <taxon>Embryophyta</taxon>
        <taxon>Tracheophyta</taxon>
        <taxon>Spermatophyta</taxon>
        <taxon>Pinopsida</taxon>
        <taxon>Pinidae</taxon>
        <taxon>Conifers II</taxon>
        <taxon>Cupressales</taxon>
        <taxon>Taxaceae</taxon>
        <taxon>Taxus</taxon>
    </lineage>
</organism>
<dbReference type="UniPathway" id="UPA00842"/>
<name>A0A515L534_9CONI</name>
<dbReference type="Gene3D" id="3.30.559.10">
    <property type="entry name" value="Chloramphenicol acetyltransferase-like domain"/>
    <property type="match status" value="2"/>
</dbReference>
<dbReference type="PANTHER" id="PTHR31642:SF231">
    <property type="entry name" value="BAHD FAMILY ACYLTRANSFERASE, CLADE V"/>
    <property type="match status" value="1"/>
</dbReference>
<keyword evidence="2" id="KW-0012">Acyltransferase</keyword>
<dbReference type="InterPro" id="IPR050317">
    <property type="entry name" value="Plant_Fungal_Acyltransferase"/>
</dbReference>
<dbReference type="GO" id="GO:0042617">
    <property type="term" value="P:paclitaxel biosynthetic process"/>
    <property type="evidence" value="ECO:0007669"/>
    <property type="project" value="UniProtKB-UniPathway"/>
</dbReference>
<dbReference type="GO" id="GO:0016747">
    <property type="term" value="F:acyltransferase activity, transferring groups other than amino-acyl groups"/>
    <property type="evidence" value="ECO:0007669"/>
    <property type="project" value="TreeGrafter"/>
</dbReference>
<dbReference type="Pfam" id="PF02458">
    <property type="entry name" value="Transferase"/>
    <property type="match status" value="1"/>
</dbReference>
<dbReference type="EMBL" id="MK585537">
    <property type="protein sequence ID" value="QDM39180.1"/>
    <property type="molecule type" value="mRNA"/>
</dbReference>
<dbReference type="AlphaFoldDB" id="A0A515L534"/>
<comment type="similarity">
    <text evidence="1">Belongs to the plant acyltransferase family.</text>
</comment>
<sequence>MGSISTEAELSPCLTHLDVAVEEPEMIVPAEPTEECALFLSNIDRVVAYIVDTVYFYPSNGGEKNDVEVVGKLKEALGKVLVPYHFMAGRMRLNTDEGRLEIECNRAGALFAAASCDQTLSELGDVTHPNPAFRSLVLQPSNAKKFGDTPLLMMQVTRLKCGSIVLGMSMNHSLFDGFGAMEFMMNFSSVARGQGVITHPLPDRTCLKARDVPEIKYEHLEAMKLSDIPEEMRNSFTTADVADSDVASVSLPPDYSYKVFPFTIDKLERLKKKAMDDGNLKKCSSFDAIAALVWQARTKAIDMPPDQPSKMFFAVDIRSKMDPPLPKGFAGNAVFCAYCIEPAGAVKEKPLSFCAEKVQEGISRVTGDYVRSSMDFSETYKSIPALPGGIFLSAWWKIPFHLADFGFGKPIYAGPIVNAMVEFPLLLSNGKQDGGLNLYIALPNHQLDKFEQIVYDF</sequence>